<dbReference type="InterPro" id="IPR006276">
    <property type="entry name" value="Cobalamin-indep_Met_synthase"/>
</dbReference>
<dbReference type="PANTHER" id="PTHR30519">
    <property type="entry name" value="5-METHYLTETRAHYDROPTEROYLTRIGLUTAMATE--HOMOCYSTEINE METHYLTRANSFERASE"/>
    <property type="match status" value="1"/>
</dbReference>
<feature type="binding site" evidence="11">
    <location>
        <position position="117"/>
    </location>
    <ligand>
        <name>5-methyltetrahydropteroyltri-L-glutamate</name>
        <dbReference type="ChEBI" id="CHEBI:58207"/>
    </ligand>
</feature>
<feature type="binding site" evidence="11">
    <location>
        <begin position="422"/>
        <end position="424"/>
    </location>
    <ligand>
        <name>L-methionine</name>
        <dbReference type="ChEBI" id="CHEBI:57844"/>
    </ligand>
</feature>
<dbReference type="GO" id="GO:0032259">
    <property type="term" value="P:methylation"/>
    <property type="evidence" value="ECO:0007669"/>
    <property type="project" value="UniProtKB-KW"/>
</dbReference>
<comment type="cofactor">
    <cofactor evidence="11">
        <name>Zn(2+)</name>
        <dbReference type="ChEBI" id="CHEBI:29105"/>
    </cofactor>
    <text evidence="11">Binds 1 zinc ion per subunit.</text>
</comment>
<keyword evidence="8 11" id="KW-0677">Repeat</keyword>
<evidence type="ECO:0000313" key="16">
    <source>
        <dbReference type="Proteomes" id="UP001602119"/>
    </source>
</evidence>
<keyword evidence="4 11" id="KW-0489">Methyltransferase</keyword>
<dbReference type="InterPro" id="IPR002629">
    <property type="entry name" value="Met_Synth_C/arc"/>
</dbReference>
<keyword evidence="7 11" id="KW-0479">Metal-binding</keyword>
<comment type="similarity">
    <text evidence="3 11">Belongs to the vitamin-B12 independent methionine synthase family.</text>
</comment>
<name>A0ABW6V8P1_MICFU</name>
<dbReference type="RefSeq" id="WP_387343608.1">
    <property type="nucleotide sequence ID" value="NZ_JBIAXI010000012.1"/>
</dbReference>
<keyword evidence="10 11" id="KW-0486">Methionine biosynthesis</keyword>
<keyword evidence="9 11" id="KW-0862">Zinc</keyword>
<feature type="region of interest" description="Disordered" evidence="12">
    <location>
        <begin position="371"/>
        <end position="399"/>
    </location>
</feature>
<keyword evidence="16" id="KW-1185">Reference proteome</keyword>
<feature type="binding site" evidence="11">
    <location>
        <position position="475"/>
    </location>
    <ligand>
        <name>L-methionine</name>
        <dbReference type="ChEBI" id="CHEBI:57844"/>
    </ligand>
</feature>
<dbReference type="NCBIfam" id="NF003556">
    <property type="entry name" value="PRK05222.1"/>
    <property type="match status" value="1"/>
</dbReference>
<evidence type="ECO:0000256" key="10">
    <source>
        <dbReference type="ARBA" id="ARBA00023167"/>
    </source>
</evidence>
<dbReference type="EC" id="2.1.1.14" evidence="11"/>
<feature type="binding site" evidence="11">
    <location>
        <begin position="422"/>
        <end position="424"/>
    </location>
    <ligand>
        <name>L-homocysteine</name>
        <dbReference type="ChEBI" id="CHEBI:58199"/>
    </ligand>
</feature>
<dbReference type="NCBIfam" id="TIGR01371">
    <property type="entry name" value="met_syn_B12ind"/>
    <property type="match status" value="1"/>
</dbReference>
<feature type="compositionally biased region" description="Pro residues" evidence="12">
    <location>
        <begin position="386"/>
        <end position="399"/>
    </location>
</feature>
<dbReference type="SUPFAM" id="SSF51726">
    <property type="entry name" value="UROD/MetE-like"/>
    <property type="match status" value="2"/>
</dbReference>
<evidence type="ECO:0000256" key="9">
    <source>
        <dbReference type="ARBA" id="ARBA00022833"/>
    </source>
</evidence>
<evidence type="ECO:0000259" key="14">
    <source>
        <dbReference type="Pfam" id="PF08267"/>
    </source>
</evidence>
<dbReference type="Proteomes" id="UP001602119">
    <property type="component" value="Unassembled WGS sequence"/>
</dbReference>
<evidence type="ECO:0000256" key="5">
    <source>
        <dbReference type="ARBA" id="ARBA00022605"/>
    </source>
</evidence>
<keyword evidence="5 11" id="KW-0028">Amino-acid biosynthesis</keyword>
<dbReference type="CDD" id="cd03311">
    <property type="entry name" value="CIMS_C_terminal_like"/>
    <property type="match status" value="1"/>
</dbReference>
<organism evidence="15 16">
    <name type="scientific">Microtetraspora fusca</name>
    <dbReference type="NCBI Taxonomy" id="1997"/>
    <lineage>
        <taxon>Bacteria</taxon>
        <taxon>Bacillati</taxon>
        <taxon>Actinomycetota</taxon>
        <taxon>Actinomycetes</taxon>
        <taxon>Streptosporangiales</taxon>
        <taxon>Streptosporangiaceae</taxon>
        <taxon>Microtetraspora</taxon>
    </lineage>
</organism>
<dbReference type="HAMAP" id="MF_00172">
    <property type="entry name" value="Meth_synth"/>
    <property type="match status" value="1"/>
</dbReference>
<feature type="domain" description="Cobalamin-independent methionine synthase MetE C-terminal/archaeal" evidence="13">
    <location>
        <begin position="417"/>
        <end position="739"/>
    </location>
</feature>
<feature type="binding site" evidence="11">
    <location>
        <position position="656"/>
    </location>
    <ligand>
        <name>Zn(2+)</name>
        <dbReference type="ChEBI" id="CHEBI:29105"/>
        <note>catalytic</note>
    </ligand>
</feature>
<sequence>MTAVRPSPFPASTVLGYPRIGPARELKHALESYWSGRTAYDELDKIGTRLREDTWRRLHALGLGAVPSGTFSYYDQVLDTAVLFDAVPERYRGLPPEDAYFAMARGAAGIAPLRMTKWFDTNYHYIVPEIGPDTAFRLAGDAPLAEVRQARALGHDTRPVLLGPVTYLLLSEPAPDAPAGFAPLDRLPDLLPAYERLLAALAAEGVAWVQLDEPALVADRSAEELAAVRTAYRRLGAVAARPALFVATYFGDPGEALPVLAETPVEAIGLDLVRGSLPAPDIDLSGKTVVAGVVSGRDVWRTDHDRALAALVAVRERAAHVVVGTSCSLLHVPYDVERETGLDPALRERLAFAEQKVAEVVELASLLASAPDGAPRGADSRATPSPVSPEPAAPCPPRSPYAVRAAAQAEHLRLPTLPVTTIGSFPQTGELREARAALTAGRLDEAAYEALVRNEIARAVAVQERLGLDVLVHGEPERNDMVQYFAEHLDGFAVTRHGWVQSYGSRCTRPPILYGDVRRPEPITVRWATYAQSLTDRPVKGMLTGPVTIVAWSFVRDDLPLRDVVSQVADAVRDEVRDLEAAGLSIIQVDEPALRELLPLRRAGQDGYLAWAVDAYRRATSGASDRTQIHTHLCYSDADEIIAAVDALDADVTSVESARSHARLLREPAVGGFERGLGPGVYDIHSPRVPEVEEIEESLRAALKVLPAHRLWVNPDCGLKTRTYEEVEAALANVVTAARNLRGDHKCRPLTVE</sequence>
<dbReference type="GO" id="GO:0003871">
    <property type="term" value="F:5-methyltetrahydropteroyltriglutamate-homocysteine S-methyltransferase activity"/>
    <property type="evidence" value="ECO:0007669"/>
    <property type="project" value="UniProtKB-EC"/>
</dbReference>
<feature type="binding site" evidence="11">
    <location>
        <position position="596"/>
    </location>
    <ligand>
        <name>5-methyltetrahydropteroyltri-L-glutamate</name>
        <dbReference type="ChEBI" id="CHEBI:58207"/>
    </ligand>
</feature>
<dbReference type="InterPro" id="IPR013215">
    <property type="entry name" value="Cbl-indep_Met_Synth_N"/>
</dbReference>
<dbReference type="EMBL" id="JBIAXI010000012">
    <property type="protein sequence ID" value="MFF4775408.1"/>
    <property type="molecule type" value="Genomic_DNA"/>
</dbReference>
<feature type="binding site" evidence="11">
    <location>
        <position position="590"/>
    </location>
    <ligand>
        <name>L-homocysteine</name>
        <dbReference type="ChEBI" id="CHEBI:58199"/>
    </ligand>
</feature>
<dbReference type="Gene3D" id="3.20.20.210">
    <property type="match status" value="2"/>
</dbReference>
<dbReference type="PIRSF" id="PIRSF000382">
    <property type="entry name" value="MeTrfase_B12_ind"/>
    <property type="match status" value="1"/>
</dbReference>
<evidence type="ECO:0000256" key="7">
    <source>
        <dbReference type="ARBA" id="ARBA00022723"/>
    </source>
</evidence>
<evidence type="ECO:0000256" key="8">
    <source>
        <dbReference type="ARBA" id="ARBA00022737"/>
    </source>
</evidence>
<dbReference type="Pfam" id="PF08267">
    <property type="entry name" value="Meth_synt_1"/>
    <property type="match status" value="1"/>
</dbReference>
<feature type="domain" description="Cobalamin-independent methionine synthase MetE N-terminal" evidence="14">
    <location>
        <begin position="12"/>
        <end position="317"/>
    </location>
</feature>
<feature type="binding site" evidence="11">
    <location>
        <position position="717"/>
    </location>
    <ligand>
        <name>Zn(2+)</name>
        <dbReference type="ChEBI" id="CHEBI:29105"/>
        <note>catalytic</note>
    </ligand>
</feature>
<comment type="pathway">
    <text evidence="2 11">Amino-acid biosynthesis; L-methionine biosynthesis via de novo pathway; L-methionine from L-homocysteine (MetE route): step 1/1.</text>
</comment>
<evidence type="ECO:0000256" key="12">
    <source>
        <dbReference type="SAM" id="MobiDB-lite"/>
    </source>
</evidence>
<evidence type="ECO:0000256" key="4">
    <source>
        <dbReference type="ARBA" id="ARBA00022603"/>
    </source>
</evidence>
<feature type="binding site" evidence="11">
    <location>
        <position position="590"/>
    </location>
    <ligand>
        <name>L-methionine</name>
        <dbReference type="ChEBI" id="CHEBI:57844"/>
    </ligand>
</feature>
<evidence type="ECO:0000256" key="2">
    <source>
        <dbReference type="ARBA" id="ARBA00004681"/>
    </source>
</evidence>
<evidence type="ECO:0000313" key="15">
    <source>
        <dbReference type="EMBL" id="MFF4775408.1"/>
    </source>
</evidence>
<reference evidence="15 16" key="1">
    <citation type="submission" date="2024-10" db="EMBL/GenBank/DDBJ databases">
        <title>The Natural Products Discovery Center: Release of the First 8490 Sequenced Strains for Exploring Actinobacteria Biosynthetic Diversity.</title>
        <authorList>
            <person name="Kalkreuter E."/>
            <person name="Kautsar S.A."/>
            <person name="Yang D."/>
            <person name="Bader C.D."/>
            <person name="Teijaro C.N."/>
            <person name="Fluegel L."/>
            <person name="Davis C.M."/>
            <person name="Simpson J.R."/>
            <person name="Lauterbach L."/>
            <person name="Steele A.D."/>
            <person name="Gui C."/>
            <person name="Meng S."/>
            <person name="Li G."/>
            <person name="Viehrig K."/>
            <person name="Ye F."/>
            <person name="Su P."/>
            <person name="Kiefer A.F."/>
            <person name="Nichols A."/>
            <person name="Cepeda A.J."/>
            <person name="Yan W."/>
            <person name="Fan B."/>
            <person name="Jiang Y."/>
            <person name="Adhikari A."/>
            <person name="Zheng C.-J."/>
            <person name="Schuster L."/>
            <person name="Cowan T.M."/>
            <person name="Smanski M.J."/>
            <person name="Chevrette M.G."/>
            <person name="De Carvalho L.P.S."/>
            <person name="Shen B."/>
        </authorList>
    </citation>
    <scope>NUCLEOTIDE SEQUENCE [LARGE SCALE GENOMIC DNA]</scope>
    <source>
        <strain evidence="15 16">NPDC001281</strain>
    </source>
</reference>
<feature type="binding site" evidence="11">
    <location>
        <position position="552"/>
    </location>
    <ligand>
        <name>5-methyltetrahydropteroyltri-L-glutamate</name>
        <dbReference type="ChEBI" id="CHEBI:58207"/>
    </ligand>
</feature>
<gene>
    <name evidence="11 15" type="primary">metE</name>
    <name evidence="15" type="ORF">ACFY05_21370</name>
</gene>
<feature type="binding site" evidence="11">
    <location>
        <position position="634"/>
    </location>
    <ligand>
        <name>Zn(2+)</name>
        <dbReference type="ChEBI" id="CHEBI:29105"/>
        <note>catalytic</note>
    </ligand>
</feature>
<dbReference type="InterPro" id="IPR038071">
    <property type="entry name" value="UROD/MetE-like_sf"/>
</dbReference>
<feature type="binding site" evidence="11">
    <location>
        <begin position="506"/>
        <end position="507"/>
    </location>
    <ligand>
        <name>5-methyltetrahydropteroyltri-L-glutamate</name>
        <dbReference type="ChEBI" id="CHEBI:58207"/>
    </ligand>
</feature>
<keyword evidence="6 11" id="KW-0808">Transferase</keyword>
<comment type="catalytic activity">
    <reaction evidence="11">
        <text>5-methyltetrahydropteroyltri-L-glutamate + L-homocysteine = tetrahydropteroyltri-L-glutamate + L-methionine</text>
        <dbReference type="Rhea" id="RHEA:21196"/>
        <dbReference type="ChEBI" id="CHEBI:57844"/>
        <dbReference type="ChEBI" id="CHEBI:58140"/>
        <dbReference type="ChEBI" id="CHEBI:58199"/>
        <dbReference type="ChEBI" id="CHEBI:58207"/>
        <dbReference type="EC" id="2.1.1.14"/>
    </reaction>
</comment>
<proteinExistence type="inferred from homology"/>
<feature type="binding site" evidence="11">
    <location>
        <position position="632"/>
    </location>
    <ligand>
        <name>Zn(2+)</name>
        <dbReference type="ChEBI" id="CHEBI:29105"/>
        <note>catalytic</note>
    </ligand>
</feature>
<evidence type="ECO:0000259" key="13">
    <source>
        <dbReference type="Pfam" id="PF01717"/>
    </source>
</evidence>
<dbReference type="CDD" id="cd03312">
    <property type="entry name" value="CIMS_N_terminal_like"/>
    <property type="match status" value="1"/>
</dbReference>
<comment type="caution">
    <text evidence="15">The sequence shown here is derived from an EMBL/GenBank/DDBJ whole genome shotgun (WGS) entry which is preliminary data.</text>
</comment>
<evidence type="ECO:0000256" key="11">
    <source>
        <dbReference type="HAMAP-Rule" id="MF_00172"/>
    </source>
</evidence>
<evidence type="ECO:0000256" key="3">
    <source>
        <dbReference type="ARBA" id="ARBA00009553"/>
    </source>
</evidence>
<feature type="binding site" evidence="11">
    <location>
        <begin position="24"/>
        <end position="27"/>
    </location>
    <ligand>
        <name>5-methyltetrahydropteroyltri-L-glutamate</name>
        <dbReference type="ChEBI" id="CHEBI:58207"/>
    </ligand>
</feature>
<comment type="function">
    <text evidence="1 11">Catalyzes the transfer of a methyl group from 5-methyltetrahydrofolate to homocysteine resulting in methionine formation.</text>
</comment>
<evidence type="ECO:0000256" key="1">
    <source>
        <dbReference type="ARBA" id="ARBA00002777"/>
    </source>
</evidence>
<feature type="active site" description="Proton donor" evidence="11">
    <location>
        <position position="685"/>
    </location>
</feature>
<protein>
    <recommendedName>
        <fullName evidence="11">5-methyltetrahydropteroyltriglutamate--homocysteine methyltransferase</fullName>
        <ecNumber evidence="11">2.1.1.14</ecNumber>
    </recommendedName>
    <alternativeName>
        <fullName evidence="11">Cobalamin-independent methionine synthase</fullName>
    </alternativeName>
    <alternativeName>
        <fullName evidence="11">Methionine synthase, vitamin-B12 independent isozyme</fullName>
    </alternativeName>
</protein>
<accession>A0ABW6V8P1</accession>
<evidence type="ECO:0000256" key="6">
    <source>
        <dbReference type="ARBA" id="ARBA00022679"/>
    </source>
</evidence>
<feature type="binding site" evidence="11">
    <location>
        <position position="475"/>
    </location>
    <ligand>
        <name>L-homocysteine</name>
        <dbReference type="ChEBI" id="CHEBI:58199"/>
    </ligand>
</feature>
<dbReference type="Pfam" id="PF01717">
    <property type="entry name" value="Meth_synt_2"/>
    <property type="match status" value="1"/>
</dbReference>